<dbReference type="SUPFAM" id="SSF53474">
    <property type="entry name" value="alpha/beta-Hydrolases"/>
    <property type="match status" value="1"/>
</dbReference>
<evidence type="ECO:0000313" key="3">
    <source>
        <dbReference type="Proteomes" id="UP000002812"/>
    </source>
</evidence>
<evidence type="ECO:0000259" key="1">
    <source>
        <dbReference type="Pfam" id="PF12697"/>
    </source>
</evidence>
<sequence>MSKPTLIFAPGAWYPSSAFDPLIAKLAPHGYTCQTVSFPSIQQATEIKDLTADINAVRALVEPAVNAGQDVIIISHSWSGLPVNSALEGLSRTERQREGKQGGVTKLIFISAFLPDVGESLIGAFGGVPPEWYVMNEENATVTAADPFTLFFHDVPDGREWAKTLRPHAWATKNSPATRTAYVDIPAAYLLCEDDRAIPLFVQELMVEKARGKGASFETEKIKTAHTPWLVVPDQVADVCIKSFMNAKNQPSRSKSPS</sequence>
<dbReference type="InterPro" id="IPR000073">
    <property type="entry name" value="AB_hydrolase_1"/>
</dbReference>
<dbReference type="Pfam" id="PF12697">
    <property type="entry name" value="Abhydrolase_6"/>
    <property type="match status" value="1"/>
</dbReference>
<organism evidence="2 3">
    <name type="scientific">Aspergillus oryzae (strain 3.042)</name>
    <name type="common">Yellow koji mold</name>
    <dbReference type="NCBI Taxonomy" id="1160506"/>
    <lineage>
        <taxon>Eukaryota</taxon>
        <taxon>Fungi</taxon>
        <taxon>Dikarya</taxon>
        <taxon>Ascomycota</taxon>
        <taxon>Pezizomycotina</taxon>
        <taxon>Eurotiomycetes</taxon>
        <taxon>Eurotiomycetidae</taxon>
        <taxon>Eurotiales</taxon>
        <taxon>Aspergillaceae</taxon>
        <taxon>Aspergillus</taxon>
        <taxon>Aspergillus subgen. Circumdati</taxon>
    </lineage>
</organism>
<dbReference type="EMBL" id="AKHY01000079">
    <property type="protein sequence ID" value="EIT82433.1"/>
    <property type="molecule type" value="Genomic_DNA"/>
</dbReference>
<dbReference type="PANTHER" id="PTHR37017">
    <property type="entry name" value="AB HYDROLASE-1 DOMAIN-CONTAINING PROTEIN-RELATED"/>
    <property type="match status" value="1"/>
</dbReference>
<dbReference type="PANTHER" id="PTHR37017:SF11">
    <property type="entry name" value="ESTERASE_LIPASE_THIOESTERASE DOMAIN-CONTAINING PROTEIN"/>
    <property type="match status" value="1"/>
</dbReference>
<dbReference type="HOGENOM" id="CLU_046066_1_3_1"/>
<dbReference type="InterPro" id="IPR029058">
    <property type="entry name" value="AB_hydrolase_fold"/>
</dbReference>
<accession>I8U6R5</accession>
<proteinExistence type="predicted"/>
<dbReference type="AlphaFoldDB" id="I8U6R5"/>
<dbReference type="InterPro" id="IPR052897">
    <property type="entry name" value="Sec-Metab_Biosynth_Hydrolase"/>
</dbReference>
<feature type="domain" description="AB hydrolase-1" evidence="1">
    <location>
        <begin position="6"/>
        <end position="239"/>
    </location>
</feature>
<name>I8U6R5_ASPO3</name>
<dbReference type="Proteomes" id="UP000002812">
    <property type="component" value="Unassembled WGS sequence"/>
</dbReference>
<protein>
    <recommendedName>
        <fullName evidence="1">AB hydrolase-1 domain-containing protein</fullName>
    </recommendedName>
</protein>
<dbReference type="OrthoDB" id="408373at2759"/>
<comment type="caution">
    <text evidence="2">The sequence shown here is derived from an EMBL/GenBank/DDBJ whole genome shotgun (WGS) entry which is preliminary data.</text>
</comment>
<reference evidence="2 3" key="1">
    <citation type="journal article" date="2012" name="Eukaryot. Cell">
        <title>Draft genome sequence of Aspergillus oryzae strain 3.042.</title>
        <authorList>
            <person name="Zhao G."/>
            <person name="Yao Y."/>
            <person name="Qi W."/>
            <person name="Wang C."/>
            <person name="Hou L."/>
            <person name="Zeng B."/>
            <person name="Cao X."/>
        </authorList>
    </citation>
    <scope>NUCLEOTIDE SEQUENCE [LARGE SCALE GENOMIC DNA]</scope>
    <source>
        <strain evidence="2 3">3.042</strain>
    </source>
</reference>
<gene>
    <name evidence="2" type="ORF">Ao3042_00414</name>
</gene>
<dbReference type="Gene3D" id="3.40.50.1820">
    <property type="entry name" value="alpha/beta hydrolase"/>
    <property type="match status" value="1"/>
</dbReference>
<reference evidence="3" key="2">
    <citation type="submission" date="2012-06" db="EMBL/GenBank/DDBJ databases">
        <title>Comparative genomic analyses of Aspergillus oryzae 3.042 and A. oryzae RIB40 for soy-sauce fermentation.</title>
        <authorList>
            <person name="Zhao G."/>
            <person name="Hou L."/>
            <person name="Wang C."/>
            <person name="Cao X."/>
        </authorList>
    </citation>
    <scope>NUCLEOTIDE SEQUENCE [LARGE SCALE GENOMIC DNA]</scope>
    <source>
        <strain evidence="3">3.042</strain>
    </source>
</reference>
<evidence type="ECO:0000313" key="2">
    <source>
        <dbReference type="EMBL" id="EIT82433.1"/>
    </source>
</evidence>